<gene>
    <name evidence="6" type="ORF">QO002_004369</name>
</gene>
<accession>A0ABU0BW40</accession>
<keyword evidence="5" id="KW-0408">Iron</keyword>
<sequence>MDAGSLNNRRKPATWKLAPDIAPLTQGLVVNGFGMFTTGLALFLEIGEEQGGAWLDALQAVVQITPAVPPDKSAENTTPYAAALAFTWTGLERMKLPDTALASFSRPFREGMFQEDRLRRLGDRRGDTWAVTVAEGGPVWSANTPLRPAAAHTIGAYDVSYDSEEKGFPTPISVHAVLMIYTAEDGTAADLAKRVGEALAPQGVRIVYRQELRLDAETGIGREHFGFADGLSQPEPYDEAGAVTLNDIPVTQPQKIQGVPLGEFLIGYLNGHHEKAPGPVVPGLPGETQGTSPGSAGLVPHSEAQGFYDFGLNGTYMVIRELEQDVASFWASMDENAAAIRKRDPVNSAHVTCDWLAERVIGRNRDGHLLCPGGYMKPNAYGLADSDYLFLKDDPQGTGCPLGSHVRRAFPRDGLAPSADQGETLLSAANNHRILRRGRKFGQKIADDRSPDGVKRGLLFICLNTDIARQFEFIQQTWLLNPDFAVLFEEVDPLIGPRGRMTIQENPLRRTIDVKTFIQLVGGEYFFLPSLPALKYLAML</sequence>
<comment type="cofactor">
    <cofactor evidence="1">
        <name>heme b</name>
        <dbReference type="ChEBI" id="CHEBI:60344"/>
    </cofactor>
</comment>
<evidence type="ECO:0000313" key="7">
    <source>
        <dbReference type="Proteomes" id="UP001230207"/>
    </source>
</evidence>
<evidence type="ECO:0000256" key="3">
    <source>
        <dbReference type="ARBA" id="ARBA00022723"/>
    </source>
</evidence>
<dbReference type="SUPFAM" id="SSF54909">
    <property type="entry name" value="Dimeric alpha+beta barrel"/>
    <property type="match status" value="1"/>
</dbReference>
<keyword evidence="7" id="KW-1185">Reference proteome</keyword>
<name>A0ABU0BW40_9HYPH</name>
<dbReference type="InterPro" id="IPR006314">
    <property type="entry name" value="Dyp_peroxidase"/>
</dbReference>
<reference evidence="6 7" key="1">
    <citation type="submission" date="2023-07" db="EMBL/GenBank/DDBJ databases">
        <title>Genomic Encyclopedia of Type Strains, Phase IV (KMG-IV): sequencing the most valuable type-strain genomes for metagenomic binning, comparative biology and taxonomic classification.</title>
        <authorList>
            <person name="Goeker M."/>
        </authorList>
    </citation>
    <scope>NUCLEOTIDE SEQUENCE [LARGE SCALE GENOMIC DNA]</scope>
    <source>
        <strain evidence="6 7">DSM 1112</strain>
    </source>
</reference>
<evidence type="ECO:0000256" key="4">
    <source>
        <dbReference type="ARBA" id="ARBA00023002"/>
    </source>
</evidence>
<dbReference type="EMBL" id="JAUSVF010000002">
    <property type="protein sequence ID" value="MDQ0322163.1"/>
    <property type="molecule type" value="Genomic_DNA"/>
</dbReference>
<protein>
    <submittedName>
        <fullName evidence="6">Deferrochelatase/peroxidase EfeB</fullName>
    </submittedName>
</protein>
<comment type="caution">
    <text evidence="6">The sequence shown here is derived from an EMBL/GenBank/DDBJ whole genome shotgun (WGS) entry which is preliminary data.</text>
</comment>
<dbReference type="Proteomes" id="UP001230207">
    <property type="component" value="Unassembled WGS sequence"/>
</dbReference>
<organism evidence="6 7">
    <name type="scientific">Pararhizobium capsulatum DSM 1112</name>
    <dbReference type="NCBI Taxonomy" id="1121113"/>
    <lineage>
        <taxon>Bacteria</taxon>
        <taxon>Pseudomonadati</taxon>
        <taxon>Pseudomonadota</taxon>
        <taxon>Alphaproteobacteria</taxon>
        <taxon>Hyphomicrobiales</taxon>
        <taxon>Rhizobiaceae</taxon>
        <taxon>Rhizobium/Agrobacterium group</taxon>
        <taxon>Pararhizobium</taxon>
    </lineage>
</organism>
<proteinExistence type="predicted"/>
<evidence type="ECO:0000256" key="2">
    <source>
        <dbReference type="ARBA" id="ARBA00022559"/>
    </source>
</evidence>
<evidence type="ECO:0000256" key="1">
    <source>
        <dbReference type="ARBA" id="ARBA00001970"/>
    </source>
</evidence>
<dbReference type="RefSeq" id="WP_307233721.1">
    <property type="nucleotide sequence ID" value="NZ_JAUSVF010000002.1"/>
</dbReference>
<dbReference type="PANTHER" id="PTHR30521:SF5">
    <property type="entry name" value="BLR4509 PROTEIN"/>
    <property type="match status" value="1"/>
</dbReference>
<dbReference type="PROSITE" id="PS51404">
    <property type="entry name" value="DYP_PEROXIDASE"/>
    <property type="match status" value="1"/>
</dbReference>
<keyword evidence="4" id="KW-0560">Oxidoreductase</keyword>
<keyword evidence="3" id="KW-0479">Metal-binding</keyword>
<evidence type="ECO:0000256" key="5">
    <source>
        <dbReference type="ARBA" id="ARBA00023004"/>
    </source>
</evidence>
<keyword evidence="2" id="KW-0575">Peroxidase</keyword>
<dbReference type="PANTHER" id="PTHR30521">
    <property type="entry name" value="DEFERROCHELATASE/PEROXIDASE"/>
    <property type="match status" value="1"/>
</dbReference>
<evidence type="ECO:0000313" key="6">
    <source>
        <dbReference type="EMBL" id="MDQ0322163.1"/>
    </source>
</evidence>
<dbReference type="InterPro" id="IPR011008">
    <property type="entry name" value="Dimeric_a/b-barrel"/>
</dbReference>